<dbReference type="AlphaFoldDB" id="A0A5C4QBR8"/>
<proteinExistence type="predicted"/>
<gene>
    <name evidence="3" type="ORF">FHG89_31620</name>
</gene>
<dbReference type="GO" id="GO:0016788">
    <property type="term" value="F:hydrolase activity, acting on ester bonds"/>
    <property type="evidence" value="ECO:0007669"/>
    <property type="project" value="InterPro"/>
</dbReference>
<evidence type="ECO:0000313" key="4">
    <source>
        <dbReference type="Proteomes" id="UP000306145"/>
    </source>
</evidence>
<dbReference type="Pfam" id="PF13392">
    <property type="entry name" value="HNH_3"/>
    <property type="match status" value="1"/>
</dbReference>
<dbReference type="Proteomes" id="UP000306145">
    <property type="component" value="Unassembled WGS sequence"/>
</dbReference>
<feature type="domain" description="HNH nuclease" evidence="2">
    <location>
        <begin position="65"/>
        <end position="109"/>
    </location>
</feature>
<dbReference type="SUPFAM" id="SSF54060">
    <property type="entry name" value="His-Me finger endonucleases"/>
    <property type="match status" value="1"/>
</dbReference>
<dbReference type="RefSeq" id="WP_139588044.1">
    <property type="nucleotide sequence ID" value="NZ_VDFY01000300.1"/>
</dbReference>
<dbReference type="Pfam" id="PF07463">
    <property type="entry name" value="NUMOD4"/>
    <property type="match status" value="1"/>
</dbReference>
<evidence type="ECO:0000259" key="2">
    <source>
        <dbReference type="Pfam" id="PF13392"/>
    </source>
</evidence>
<dbReference type="InterPro" id="IPR001387">
    <property type="entry name" value="Cro/C1-type_HTH"/>
</dbReference>
<keyword evidence="4" id="KW-1185">Reference proteome</keyword>
<dbReference type="InterPro" id="IPR044925">
    <property type="entry name" value="His-Me_finger_sf"/>
</dbReference>
<accession>A0A5C4QBR8</accession>
<dbReference type="EMBL" id="VDFY01000300">
    <property type="protein sequence ID" value="TNH21439.1"/>
    <property type="molecule type" value="Genomic_DNA"/>
</dbReference>
<dbReference type="InterPro" id="IPR003615">
    <property type="entry name" value="HNH_nuc"/>
</dbReference>
<name>A0A5C4QBR8_9ACTN</name>
<comment type="caution">
    <text evidence="3">The sequence shown here is derived from an EMBL/GenBank/DDBJ whole genome shotgun (WGS) entry which is preliminary data.</text>
</comment>
<feature type="domain" description="NUMOD4" evidence="1">
    <location>
        <begin position="3"/>
        <end position="55"/>
    </location>
</feature>
<dbReference type="InterPro" id="IPR010902">
    <property type="entry name" value="NUMOD4"/>
</dbReference>
<evidence type="ECO:0000259" key="1">
    <source>
        <dbReference type="Pfam" id="PF07463"/>
    </source>
</evidence>
<evidence type="ECO:0008006" key="5">
    <source>
        <dbReference type="Google" id="ProtNLM"/>
    </source>
</evidence>
<dbReference type="OrthoDB" id="6631788at2"/>
<dbReference type="Gene3D" id="3.90.75.20">
    <property type="match status" value="1"/>
</dbReference>
<protein>
    <recommendedName>
        <fullName evidence="5">HNH endonuclease</fullName>
    </recommendedName>
</protein>
<dbReference type="CDD" id="cd00093">
    <property type="entry name" value="HTH_XRE"/>
    <property type="match status" value="1"/>
</dbReference>
<sequence>MKEVWKAVPGYRGYEVSNLGRVRSYRKQGRGTALRDKPRLLALKRDRDNYRVVDLCRIGEKPKSKKVHRLVIEAFIGPIPEGMHVCHQNGRPFDNRLENLRVDTPAANQADREKHGTLVEGEKVHAARLSVLEVKQLRLMIGGVLNQSELAEAFGVHDSTLSAIKTGRTWKHVSLEGLGV</sequence>
<evidence type="ECO:0000313" key="3">
    <source>
        <dbReference type="EMBL" id="TNH21439.1"/>
    </source>
</evidence>
<organism evidence="3 4">
    <name type="scientific">Micromonospora orduensis</name>
    <dbReference type="NCBI Taxonomy" id="1420891"/>
    <lineage>
        <taxon>Bacteria</taxon>
        <taxon>Bacillati</taxon>
        <taxon>Actinomycetota</taxon>
        <taxon>Actinomycetes</taxon>
        <taxon>Micromonosporales</taxon>
        <taxon>Micromonosporaceae</taxon>
        <taxon>Micromonospora</taxon>
    </lineage>
</organism>
<reference evidence="3 4" key="1">
    <citation type="submission" date="2019-06" db="EMBL/GenBank/DDBJ databases">
        <title>Micromonospora ordensis sp. nov., isolated from deep marine sediment.</title>
        <authorList>
            <person name="Veyisoglu A."/>
            <person name="Carro L."/>
            <person name="Klenk H.-P."/>
            <person name="Sahin N."/>
        </authorList>
    </citation>
    <scope>NUCLEOTIDE SEQUENCE [LARGE SCALE GENOMIC DNA]</scope>
    <source>
        <strain evidence="3 4">S2509</strain>
    </source>
</reference>